<dbReference type="InterPro" id="IPR045851">
    <property type="entry name" value="AMP-bd_C_sf"/>
</dbReference>
<evidence type="ECO:0000313" key="5">
    <source>
        <dbReference type="EMBL" id="KNC23455.1"/>
    </source>
</evidence>
<dbReference type="SUPFAM" id="SSF56801">
    <property type="entry name" value="Acetyl-CoA synthetase-like"/>
    <property type="match status" value="2"/>
</dbReference>
<gene>
    <name evidence="5" type="ORF">FF38_13341</name>
</gene>
<dbReference type="InterPro" id="IPR025110">
    <property type="entry name" value="AMP-bd_C"/>
</dbReference>
<dbReference type="PANTHER" id="PTHR24096:SF353">
    <property type="entry name" value="GH16244P-RELATED"/>
    <property type="match status" value="1"/>
</dbReference>
<keyword evidence="2" id="KW-0576">Peroxisome</keyword>
<dbReference type="PROSITE" id="PS00455">
    <property type="entry name" value="AMP_BINDING"/>
    <property type="match status" value="2"/>
</dbReference>
<comment type="caution">
    <text evidence="5">The sequence shown here is derived from an EMBL/GenBank/DDBJ whole genome shotgun (WGS) entry which is preliminary data.</text>
</comment>
<dbReference type="InterPro" id="IPR042099">
    <property type="entry name" value="ANL_N_sf"/>
</dbReference>
<proteinExistence type="predicted"/>
<feature type="domain" description="AMP-binding enzyme C-terminal" evidence="4">
    <location>
        <begin position="989"/>
        <end position="1068"/>
    </location>
</feature>
<accession>A0A0L0BTP5</accession>
<keyword evidence="6" id="KW-1185">Reference proteome</keyword>
<dbReference type="Pfam" id="PF13193">
    <property type="entry name" value="AMP-binding_C"/>
    <property type="match status" value="2"/>
</dbReference>
<dbReference type="InterPro" id="IPR020845">
    <property type="entry name" value="AMP-binding_CS"/>
</dbReference>
<dbReference type="FunFam" id="3.40.50.12780:FF:000025">
    <property type="entry name" value="luciferin 4-monooxygenase"/>
    <property type="match status" value="2"/>
</dbReference>
<evidence type="ECO:0000256" key="1">
    <source>
        <dbReference type="ARBA" id="ARBA00004275"/>
    </source>
</evidence>
<dbReference type="GO" id="GO:0004467">
    <property type="term" value="F:long-chain fatty acid-CoA ligase activity"/>
    <property type="evidence" value="ECO:0007669"/>
    <property type="project" value="TreeGrafter"/>
</dbReference>
<dbReference type="Pfam" id="PF00501">
    <property type="entry name" value="AMP-binding"/>
    <property type="match status" value="2"/>
</dbReference>
<dbReference type="OrthoDB" id="10253869at2759"/>
<feature type="domain" description="AMP-dependent synthetase/ligase" evidence="3">
    <location>
        <begin position="55"/>
        <end position="413"/>
    </location>
</feature>
<feature type="non-terminal residue" evidence="5">
    <location>
        <position position="1"/>
    </location>
</feature>
<evidence type="ECO:0000256" key="2">
    <source>
        <dbReference type="ARBA" id="ARBA00023140"/>
    </source>
</evidence>
<protein>
    <recommendedName>
        <fullName evidence="7">Luciferin 4-monooxygenase</fullName>
    </recommendedName>
</protein>
<dbReference type="Gene3D" id="3.40.50.12780">
    <property type="entry name" value="N-terminal domain of ligase-like"/>
    <property type="match status" value="2"/>
</dbReference>
<sequence>KTESVKMSLSAVVCETYYDENTKTWYGPKQKDFYGTDMTLGDAIISVLHQNRKKVLQYVDNTGEELTGEELLRNALRICKTFVKLGVQPRDVMGLYASNSHYLSSIVLAVWLSGAAINAVYDLFDQAELEVIYKVTRPKFIFCDVANYQAAVNVNKNLNLNARIYVVNGEVANLPNVNDLLGHYSYEELEEFVPPCSNIDGDYNAAITCSSGTTGPPKGVCMSHKAILNQKIHHTLCNDSVAFSFSSLYWVSGLWTLKESLLRGCLRIVTTKPFTPEYCMDLVKRHQITHMISSSVHMTEVALLNKPEWKDCMKSIDTLICGGAKVPKVTYETIITLLDDNTKKPGFVVAYGMTELSALLTNNYVSLGRGLNGSDGKLLPNKIVRILDKDGKALGINEHGEIHIKFRYNWLGYMNNQAACEKVFKDQWFATGDVGYFDEQGFLHICARDQDVYKSFNIHIYPEKIENVILRIPGVKEVCVFGIPHLVYTNVSACAVVRAKTPEGEKLTEDLIKKVVSEELQKYYHFTETVKMSLSAVVCETYYDENTKTWYGPKQKDFYGSDMTLGDAIITVLQQNRKKVLQYVDNTGEELTGEQLLKNALSICKTFVKLGVQPRDVMGLYATNSHYLSSIILAVWLSGAAINAVFDLFDQAELEVIYKVTRPKFIFCDVANYQAAVNVNENLNLNARIYVVNGEVANLPNVKELLGNYSDEELEEFVPPCTNIDGDYSAAISCSSGTTGPPKGVHMSHKAALNQRVYHTLRTDSVAFSFSSIYWVSGFWTLKECLLRGCLRIVTTKPFTPDYFMDVVKRHQVTHMINSTVNMTEIALLNKPEWKEYMKSVDTIICGGSKVPQVTYETINALVDDNTKKPGFVVAYGMTELSALLTNNYVLLGRGLKGSDGKLLPNKVVRILDKDGRALGINEHGEIHIKFQYNWLGYMNNQAAFEKVFKDQWFSTGDMGYFDEQGFLHICARDQDVYKSFNLHIYPEKIENVILRIPGVKEVCVFGIPNVMYANVSACAVVRAKTPEGEKLTEDLIKKVVSEELQEFYHLRGGVYFFDTLPKTGSDKIKRSHIRDLVIKDMNVEFD</sequence>
<organism evidence="5 6">
    <name type="scientific">Lucilia cuprina</name>
    <name type="common">Green bottle fly</name>
    <name type="synonym">Australian sheep blowfly</name>
    <dbReference type="NCBI Taxonomy" id="7375"/>
    <lineage>
        <taxon>Eukaryota</taxon>
        <taxon>Metazoa</taxon>
        <taxon>Ecdysozoa</taxon>
        <taxon>Arthropoda</taxon>
        <taxon>Hexapoda</taxon>
        <taxon>Insecta</taxon>
        <taxon>Pterygota</taxon>
        <taxon>Neoptera</taxon>
        <taxon>Endopterygota</taxon>
        <taxon>Diptera</taxon>
        <taxon>Brachycera</taxon>
        <taxon>Muscomorpha</taxon>
        <taxon>Oestroidea</taxon>
        <taxon>Calliphoridae</taxon>
        <taxon>Luciliinae</taxon>
        <taxon>Lucilia</taxon>
    </lineage>
</organism>
<dbReference type="Proteomes" id="UP000037069">
    <property type="component" value="Unassembled WGS sequence"/>
</dbReference>
<dbReference type="OMA" id="FLHICAR"/>
<dbReference type="PANTHER" id="PTHR24096">
    <property type="entry name" value="LONG-CHAIN-FATTY-ACID--COA LIGASE"/>
    <property type="match status" value="1"/>
</dbReference>
<evidence type="ECO:0008006" key="7">
    <source>
        <dbReference type="Google" id="ProtNLM"/>
    </source>
</evidence>
<evidence type="ECO:0000259" key="4">
    <source>
        <dbReference type="Pfam" id="PF13193"/>
    </source>
</evidence>
<evidence type="ECO:0000313" key="6">
    <source>
        <dbReference type="Proteomes" id="UP000037069"/>
    </source>
</evidence>
<dbReference type="EMBL" id="JRES01001351">
    <property type="protein sequence ID" value="KNC23455.1"/>
    <property type="molecule type" value="Genomic_DNA"/>
</dbReference>
<name>A0A0L0BTP5_LUCCU</name>
<feature type="domain" description="AMP-dependent synthetase/ligase" evidence="3">
    <location>
        <begin position="578"/>
        <end position="938"/>
    </location>
</feature>
<evidence type="ECO:0000259" key="3">
    <source>
        <dbReference type="Pfam" id="PF00501"/>
    </source>
</evidence>
<reference evidence="5 6" key="1">
    <citation type="journal article" date="2015" name="Nat. Commun.">
        <title>Lucilia cuprina genome unlocks parasitic fly biology to underpin future interventions.</title>
        <authorList>
            <person name="Anstead C.A."/>
            <person name="Korhonen P.K."/>
            <person name="Young N.D."/>
            <person name="Hall R.S."/>
            <person name="Jex A.R."/>
            <person name="Murali S.C."/>
            <person name="Hughes D.S."/>
            <person name="Lee S.F."/>
            <person name="Perry T."/>
            <person name="Stroehlein A.J."/>
            <person name="Ansell B.R."/>
            <person name="Breugelmans B."/>
            <person name="Hofmann A."/>
            <person name="Qu J."/>
            <person name="Dugan S."/>
            <person name="Lee S.L."/>
            <person name="Chao H."/>
            <person name="Dinh H."/>
            <person name="Han Y."/>
            <person name="Doddapaneni H.V."/>
            <person name="Worley K.C."/>
            <person name="Muzny D.M."/>
            <person name="Ioannidis P."/>
            <person name="Waterhouse R.M."/>
            <person name="Zdobnov E.M."/>
            <person name="James P.J."/>
            <person name="Bagnall N.H."/>
            <person name="Kotze A.C."/>
            <person name="Gibbs R.A."/>
            <person name="Richards S."/>
            <person name="Batterham P."/>
            <person name="Gasser R.B."/>
        </authorList>
    </citation>
    <scope>NUCLEOTIDE SEQUENCE [LARGE SCALE GENOMIC DNA]</scope>
    <source>
        <strain evidence="5 6">LS</strain>
        <tissue evidence="5">Full body</tissue>
    </source>
</reference>
<dbReference type="Gene3D" id="3.30.300.30">
    <property type="match status" value="2"/>
</dbReference>
<dbReference type="GO" id="GO:0046949">
    <property type="term" value="P:fatty-acyl-CoA biosynthetic process"/>
    <property type="evidence" value="ECO:0007669"/>
    <property type="project" value="TreeGrafter"/>
</dbReference>
<dbReference type="STRING" id="7375.A0A0L0BTP5"/>
<dbReference type="InterPro" id="IPR000873">
    <property type="entry name" value="AMP-dep_synth/lig_dom"/>
</dbReference>
<comment type="subcellular location">
    <subcellularLocation>
        <location evidence="1">Peroxisome</location>
    </subcellularLocation>
</comment>
<dbReference type="AlphaFoldDB" id="A0A0L0BTP5"/>
<dbReference type="GO" id="GO:0005777">
    <property type="term" value="C:peroxisome"/>
    <property type="evidence" value="ECO:0007669"/>
    <property type="project" value="UniProtKB-SubCell"/>
</dbReference>
<feature type="domain" description="AMP-binding enzyme C-terminal" evidence="4">
    <location>
        <begin position="464"/>
        <end position="527"/>
    </location>
</feature>